<organism evidence="15 16">
    <name type="scientific">Daejeonella rubra</name>
    <dbReference type="NCBI Taxonomy" id="990371"/>
    <lineage>
        <taxon>Bacteria</taxon>
        <taxon>Pseudomonadati</taxon>
        <taxon>Bacteroidota</taxon>
        <taxon>Sphingobacteriia</taxon>
        <taxon>Sphingobacteriales</taxon>
        <taxon>Sphingobacteriaceae</taxon>
        <taxon>Daejeonella</taxon>
    </lineage>
</organism>
<comment type="subcellular location">
    <subcellularLocation>
        <location evidence="1 10">Cell outer membrane</location>
        <topology evidence="1 10">Multi-pass membrane protein</topology>
    </subcellularLocation>
</comment>
<evidence type="ECO:0000256" key="8">
    <source>
        <dbReference type="ARBA" id="ARBA00023170"/>
    </source>
</evidence>
<dbReference type="PANTHER" id="PTHR30069">
    <property type="entry name" value="TONB-DEPENDENT OUTER MEMBRANE RECEPTOR"/>
    <property type="match status" value="1"/>
</dbReference>
<dbReference type="PROSITE" id="PS52016">
    <property type="entry name" value="TONB_DEPENDENT_REC_3"/>
    <property type="match status" value="1"/>
</dbReference>
<dbReference type="Gene3D" id="2.40.170.20">
    <property type="entry name" value="TonB-dependent receptor, beta-barrel domain"/>
    <property type="match status" value="1"/>
</dbReference>
<proteinExistence type="inferred from homology"/>
<keyword evidence="9 10" id="KW-0998">Cell outer membrane</keyword>
<feature type="domain" description="TonB-dependent receptor plug" evidence="14">
    <location>
        <begin position="49"/>
        <end position="157"/>
    </location>
</feature>
<accession>A0A1G9UD89</accession>
<keyword evidence="3 10" id="KW-1134">Transmembrane beta strand</keyword>
<keyword evidence="2 10" id="KW-0813">Transport</keyword>
<evidence type="ECO:0000313" key="15">
    <source>
        <dbReference type="EMBL" id="SDM57921.1"/>
    </source>
</evidence>
<evidence type="ECO:0000256" key="6">
    <source>
        <dbReference type="ARBA" id="ARBA00023077"/>
    </source>
</evidence>
<evidence type="ECO:0000256" key="1">
    <source>
        <dbReference type="ARBA" id="ARBA00004571"/>
    </source>
</evidence>
<dbReference type="InterPro" id="IPR039426">
    <property type="entry name" value="TonB-dep_rcpt-like"/>
</dbReference>
<name>A0A1G9UD89_9SPHI</name>
<dbReference type="PANTHER" id="PTHR30069:SF29">
    <property type="entry name" value="HEMOGLOBIN AND HEMOGLOBIN-HAPTOGLOBIN-BINDING PROTEIN 1-RELATED"/>
    <property type="match status" value="1"/>
</dbReference>
<evidence type="ECO:0000256" key="2">
    <source>
        <dbReference type="ARBA" id="ARBA00022448"/>
    </source>
</evidence>
<evidence type="ECO:0000259" key="13">
    <source>
        <dbReference type="Pfam" id="PF00593"/>
    </source>
</evidence>
<evidence type="ECO:0000256" key="7">
    <source>
        <dbReference type="ARBA" id="ARBA00023136"/>
    </source>
</evidence>
<feature type="domain" description="TonB-dependent receptor-like beta-barrel" evidence="13">
    <location>
        <begin position="188"/>
        <end position="605"/>
    </location>
</feature>
<dbReference type="InterPro" id="IPR012910">
    <property type="entry name" value="Plug_dom"/>
</dbReference>
<dbReference type="EMBL" id="FNHH01000016">
    <property type="protein sequence ID" value="SDM57921.1"/>
    <property type="molecule type" value="Genomic_DNA"/>
</dbReference>
<dbReference type="GO" id="GO:0044718">
    <property type="term" value="P:siderophore transmembrane transport"/>
    <property type="evidence" value="ECO:0007669"/>
    <property type="project" value="TreeGrafter"/>
</dbReference>
<evidence type="ECO:0000256" key="11">
    <source>
        <dbReference type="RuleBase" id="RU003357"/>
    </source>
</evidence>
<evidence type="ECO:0000256" key="12">
    <source>
        <dbReference type="SAM" id="SignalP"/>
    </source>
</evidence>
<dbReference type="InterPro" id="IPR000531">
    <property type="entry name" value="Beta-barrel_TonB"/>
</dbReference>
<dbReference type="STRING" id="990371.SAMN05421813_11629"/>
<dbReference type="Gene3D" id="2.170.130.10">
    <property type="entry name" value="TonB-dependent receptor, plug domain"/>
    <property type="match status" value="1"/>
</dbReference>
<gene>
    <name evidence="15" type="ORF">SAMN05421813_11629</name>
</gene>
<dbReference type="AlphaFoldDB" id="A0A1G9UD89"/>
<dbReference type="InterPro" id="IPR037066">
    <property type="entry name" value="Plug_dom_sf"/>
</dbReference>
<dbReference type="SUPFAM" id="SSF56935">
    <property type="entry name" value="Porins"/>
    <property type="match status" value="1"/>
</dbReference>
<evidence type="ECO:0000256" key="3">
    <source>
        <dbReference type="ARBA" id="ARBA00022452"/>
    </source>
</evidence>
<keyword evidence="4 10" id="KW-0812">Transmembrane</keyword>
<dbReference type="GO" id="GO:0015344">
    <property type="term" value="F:siderophore uptake transmembrane transporter activity"/>
    <property type="evidence" value="ECO:0007669"/>
    <property type="project" value="TreeGrafter"/>
</dbReference>
<evidence type="ECO:0000256" key="5">
    <source>
        <dbReference type="ARBA" id="ARBA00022729"/>
    </source>
</evidence>
<keyword evidence="7 10" id="KW-0472">Membrane</keyword>
<evidence type="ECO:0000313" key="16">
    <source>
        <dbReference type="Proteomes" id="UP000199226"/>
    </source>
</evidence>
<keyword evidence="16" id="KW-1185">Reference proteome</keyword>
<dbReference type="Pfam" id="PF00593">
    <property type="entry name" value="TonB_dep_Rec_b-barrel"/>
    <property type="match status" value="1"/>
</dbReference>
<dbReference type="CDD" id="cd01347">
    <property type="entry name" value="ligand_gated_channel"/>
    <property type="match status" value="1"/>
</dbReference>
<evidence type="ECO:0000259" key="14">
    <source>
        <dbReference type="Pfam" id="PF07715"/>
    </source>
</evidence>
<evidence type="ECO:0000256" key="9">
    <source>
        <dbReference type="ARBA" id="ARBA00023237"/>
    </source>
</evidence>
<keyword evidence="6 11" id="KW-0798">TonB box</keyword>
<keyword evidence="8" id="KW-0675">Receptor</keyword>
<keyword evidence="5 12" id="KW-0732">Signal</keyword>
<reference evidence="16" key="1">
    <citation type="submission" date="2016-10" db="EMBL/GenBank/DDBJ databases">
        <authorList>
            <person name="Varghese N."/>
            <person name="Submissions S."/>
        </authorList>
    </citation>
    <scope>NUCLEOTIDE SEQUENCE [LARGE SCALE GENOMIC DNA]</scope>
    <source>
        <strain evidence="16">DSM 24536</strain>
    </source>
</reference>
<sequence length="632" mass="68899">MKTKNFYVAAGLGLAQLALLNSNALAQQRPVANLDEVVVTASRSPKKISEIGKVVRVISAETLAQSQGRTLPEVLNNIAGITIGGNGGNPADVKAVYMRGASAANTLILIDGIPVNDASEISGEYNISAIPIDIIERVEILKGGNSTLYGSDAVAGVINIITKKGNGGLSANVLATAGSYDTYKQVLGLNGQIQNTTVSFSASNSDSENFSSAAPANGVSNFDKDGFHQKSVLLNLGQQVSNRFSLRGNLQANNNAADLDNGAFSDALDYTYSKSSLLAGLGGRLELDKGVLNFNLSQNNVKNKYDNQGSVTNNAGNITHLETNLNYNFSKLIDLAGGISYRNLSTEQHNPYSSALFADNNMTSAFTSLFFRTNTGFQAELGGRLNNHSDYGSNFTYTINPSYLFAERYKLFFNLSSAYRVPSLYQLFSDYGNLALEPETTTSFETGFDLNFSQNINLSLSYFRRDIESVIDFGQIATNKFGYINQNRQKDNGFEIELGLKPLSMISLNAYYAYVNGEVTTPVNTAFNLFRRPKNSYGLNAGIELSKKVSMNLIYKHTGDRTDRYFDGKTFKTVEADLGSFNMVDAYIQYKPLAKLTLFSDVKNILNEDYIEFAGYQTKGLNFNAGFRLGIH</sequence>
<dbReference type="InterPro" id="IPR036942">
    <property type="entry name" value="Beta-barrel_TonB_sf"/>
</dbReference>
<feature type="signal peptide" evidence="12">
    <location>
        <begin position="1"/>
        <end position="26"/>
    </location>
</feature>
<dbReference type="Pfam" id="PF07715">
    <property type="entry name" value="Plug"/>
    <property type="match status" value="1"/>
</dbReference>
<dbReference type="GO" id="GO:0009279">
    <property type="term" value="C:cell outer membrane"/>
    <property type="evidence" value="ECO:0007669"/>
    <property type="project" value="UniProtKB-SubCell"/>
</dbReference>
<evidence type="ECO:0000256" key="4">
    <source>
        <dbReference type="ARBA" id="ARBA00022692"/>
    </source>
</evidence>
<feature type="chain" id="PRO_5011776098" evidence="12">
    <location>
        <begin position="27"/>
        <end position="632"/>
    </location>
</feature>
<comment type="similarity">
    <text evidence="10 11">Belongs to the TonB-dependent receptor family.</text>
</comment>
<dbReference type="OrthoDB" id="9764669at2"/>
<evidence type="ECO:0000256" key="10">
    <source>
        <dbReference type="PROSITE-ProRule" id="PRU01360"/>
    </source>
</evidence>
<dbReference type="Proteomes" id="UP000199226">
    <property type="component" value="Unassembled WGS sequence"/>
</dbReference>
<protein>
    <submittedName>
        <fullName evidence="15">Vitamin B12 transporter</fullName>
    </submittedName>
</protein>
<dbReference type="RefSeq" id="WP_090705084.1">
    <property type="nucleotide sequence ID" value="NZ_FNHH01000016.1"/>
</dbReference>